<feature type="transmembrane region" description="Helical" evidence="6">
    <location>
        <begin position="170"/>
        <end position="193"/>
    </location>
</feature>
<organism evidence="7 8">
    <name type="scientific">Desulforhopalus singaporensis</name>
    <dbReference type="NCBI Taxonomy" id="91360"/>
    <lineage>
        <taxon>Bacteria</taxon>
        <taxon>Pseudomonadati</taxon>
        <taxon>Thermodesulfobacteriota</taxon>
        <taxon>Desulfobulbia</taxon>
        <taxon>Desulfobulbales</taxon>
        <taxon>Desulfocapsaceae</taxon>
        <taxon>Desulforhopalus</taxon>
    </lineage>
</organism>
<comment type="subcellular location">
    <subcellularLocation>
        <location evidence="1">Cell inner membrane</location>
        <topology evidence="1">Multi-pass membrane protein</topology>
    </subcellularLocation>
    <subcellularLocation>
        <location evidence="6">Cell membrane</location>
        <topology evidence="6">Multi-pass membrane protein</topology>
    </subcellularLocation>
</comment>
<dbReference type="Gene3D" id="1.20.1530.10">
    <property type="entry name" value="Na+/H+ antiporter like domain"/>
    <property type="match status" value="1"/>
</dbReference>
<feature type="transmembrane region" description="Helical" evidence="6">
    <location>
        <begin position="223"/>
        <end position="254"/>
    </location>
</feature>
<evidence type="ECO:0000313" key="7">
    <source>
        <dbReference type="EMBL" id="SDP37494.1"/>
    </source>
</evidence>
<name>A0A1H0S700_9BACT</name>
<dbReference type="InterPro" id="IPR023171">
    <property type="entry name" value="Na/H_antiporter_dom_sf"/>
</dbReference>
<gene>
    <name evidence="6" type="primary">nhaA</name>
    <name evidence="7" type="ORF">SAMN05660330_02567</name>
</gene>
<evidence type="ECO:0000256" key="2">
    <source>
        <dbReference type="ARBA" id="ARBA00022475"/>
    </source>
</evidence>
<comment type="similarity">
    <text evidence="6">Belongs to the NhaA Na(+)/H(+) (TC 2.A.33) antiporter family.</text>
</comment>
<feature type="transmembrane region" description="Helical" evidence="6">
    <location>
        <begin position="323"/>
        <end position="347"/>
    </location>
</feature>
<dbReference type="InterPro" id="IPR004670">
    <property type="entry name" value="NhaA"/>
</dbReference>
<reference evidence="7 8" key="1">
    <citation type="submission" date="2016-10" db="EMBL/GenBank/DDBJ databases">
        <authorList>
            <person name="de Groot N.N."/>
        </authorList>
    </citation>
    <scope>NUCLEOTIDE SEQUENCE [LARGE SCALE GENOMIC DNA]</scope>
    <source>
        <strain evidence="7 8">DSM 12130</strain>
    </source>
</reference>
<comment type="catalytic activity">
    <reaction evidence="6">
        <text>Na(+)(in) + 2 H(+)(out) = Na(+)(out) + 2 H(+)(in)</text>
        <dbReference type="Rhea" id="RHEA:29251"/>
        <dbReference type="ChEBI" id="CHEBI:15378"/>
        <dbReference type="ChEBI" id="CHEBI:29101"/>
    </reaction>
</comment>
<dbReference type="GO" id="GO:0006885">
    <property type="term" value="P:regulation of pH"/>
    <property type="evidence" value="ECO:0007669"/>
    <property type="project" value="UniProtKB-UniRule"/>
</dbReference>
<keyword evidence="6" id="KW-0739">Sodium transport</keyword>
<feature type="transmembrane region" description="Helical" evidence="6">
    <location>
        <begin position="199"/>
        <end position="216"/>
    </location>
</feature>
<keyword evidence="6" id="KW-0406">Ion transport</keyword>
<keyword evidence="6" id="KW-0915">Sodium</keyword>
<keyword evidence="6" id="KW-0050">Antiport</keyword>
<proteinExistence type="inferred from homology"/>
<feature type="transmembrane region" description="Helical" evidence="6">
    <location>
        <begin position="144"/>
        <end position="163"/>
    </location>
</feature>
<feature type="transmembrane region" description="Helical" evidence="6">
    <location>
        <begin position="117"/>
        <end position="138"/>
    </location>
</feature>
<dbReference type="GO" id="GO:0005886">
    <property type="term" value="C:plasma membrane"/>
    <property type="evidence" value="ECO:0007669"/>
    <property type="project" value="UniProtKB-SubCell"/>
</dbReference>
<keyword evidence="4 6" id="KW-1133">Transmembrane helix</keyword>
<feature type="transmembrane region" description="Helical" evidence="6">
    <location>
        <begin position="78"/>
        <end position="96"/>
    </location>
</feature>
<dbReference type="Proteomes" id="UP000199073">
    <property type="component" value="Unassembled WGS sequence"/>
</dbReference>
<dbReference type="OrthoDB" id="9808135at2"/>
<feature type="transmembrane region" description="Helical" evidence="6">
    <location>
        <begin position="424"/>
        <end position="444"/>
    </location>
</feature>
<evidence type="ECO:0000256" key="4">
    <source>
        <dbReference type="ARBA" id="ARBA00022989"/>
    </source>
</evidence>
<dbReference type="HAMAP" id="MF_01844">
    <property type="entry name" value="NhaA"/>
    <property type="match status" value="1"/>
</dbReference>
<dbReference type="AlphaFoldDB" id="A0A1H0S700"/>
<keyword evidence="3 6" id="KW-0812">Transmembrane</keyword>
<accession>A0A1H0S700</accession>
<evidence type="ECO:0000256" key="5">
    <source>
        <dbReference type="ARBA" id="ARBA00023136"/>
    </source>
</evidence>
<evidence type="ECO:0000313" key="8">
    <source>
        <dbReference type="Proteomes" id="UP000199073"/>
    </source>
</evidence>
<sequence length="451" mass="48472">MTQSLIKELTSPVQMVAKIMRTSSFQYFVSKISQAGFLLFGSAIVAFLWSNIHPESYDHFWHQQLTLQLGSFSLSHSLAHWINEGLMTIFFLTVGLEIKREFLVGGLSDPKRAALPVAAAAGGMVVPGLIYAACNLAGDSISGWGIPMATDIAFSLAVLSILGDRVPFGLRLFLTAFAIADDLGAVLVIAFFYTPSVNLGALGAAAALVVLLFALNRGGVRHSCFYIVCCIVLWFAVAQAGLHATIAGVITAMFVPSSGKYDTDIFLKLVSDRLEKIRCRQDGGCGRSILVNRSHLNAVQEIKLACREVETPLQKLEHGLSSWVGYLILPLFALANAGVHVVGLDLFQALTHPITLGVTLGLLAGKPLGIFIFTFAIARILKAELIQGTTWTHILGAGFLGGIGFTMSLFIANLSFTQGEYLEYAKIGIMIGSFFSACGGYALLRWSGKPS</sequence>
<evidence type="ECO:0000256" key="6">
    <source>
        <dbReference type="HAMAP-Rule" id="MF_01844"/>
    </source>
</evidence>
<keyword evidence="6" id="KW-0813">Transport</keyword>
<feature type="transmembrane region" description="Helical" evidence="6">
    <location>
        <begin position="354"/>
        <end position="378"/>
    </location>
</feature>
<dbReference type="NCBIfam" id="TIGR00773">
    <property type="entry name" value="NhaA"/>
    <property type="match status" value="1"/>
</dbReference>
<evidence type="ECO:0000256" key="3">
    <source>
        <dbReference type="ARBA" id="ARBA00022692"/>
    </source>
</evidence>
<evidence type="ECO:0000256" key="1">
    <source>
        <dbReference type="ARBA" id="ARBA00004429"/>
    </source>
</evidence>
<dbReference type="RefSeq" id="WP_092223438.1">
    <property type="nucleotide sequence ID" value="NZ_FNJI01000017.1"/>
</dbReference>
<feature type="transmembrane region" description="Helical" evidence="6">
    <location>
        <begin position="28"/>
        <end position="49"/>
    </location>
</feature>
<dbReference type="Pfam" id="PF06965">
    <property type="entry name" value="Na_H_antiport_1"/>
    <property type="match status" value="1"/>
</dbReference>
<dbReference type="STRING" id="91360.SAMN05660330_02567"/>
<keyword evidence="2 6" id="KW-1003">Cell membrane</keyword>
<comment type="function">
    <text evidence="6">Na(+)/H(+) antiporter that extrudes sodium in exchange for external protons.</text>
</comment>
<protein>
    <recommendedName>
        <fullName evidence="6">Na(+)/H(+) antiporter NhaA</fullName>
    </recommendedName>
    <alternativeName>
        <fullName evidence="6">Sodium/proton antiporter NhaA</fullName>
    </alternativeName>
</protein>
<dbReference type="PANTHER" id="PTHR30341:SF0">
    <property type="entry name" value="NA(+)_H(+) ANTIPORTER NHAA"/>
    <property type="match status" value="1"/>
</dbReference>
<feature type="transmembrane region" description="Helical" evidence="6">
    <location>
        <begin position="390"/>
        <end position="412"/>
    </location>
</feature>
<dbReference type="GO" id="GO:0015385">
    <property type="term" value="F:sodium:proton antiporter activity"/>
    <property type="evidence" value="ECO:0007669"/>
    <property type="project" value="UniProtKB-UniRule"/>
</dbReference>
<dbReference type="EMBL" id="FNJI01000017">
    <property type="protein sequence ID" value="SDP37494.1"/>
    <property type="molecule type" value="Genomic_DNA"/>
</dbReference>
<keyword evidence="5 6" id="KW-0472">Membrane</keyword>
<keyword evidence="8" id="KW-1185">Reference proteome</keyword>
<dbReference type="PANTHER" id="PTHR30341">
    <property type="entry name" value="SODIUM ION/PROTON ANTIPORTER NHAA-RELATED"/>
    <property type="match status" value="1"/>
</dbReference>